<evidence type="ECO:0000256" key="11">
    <source>
        <dbReference type="ARBA" id="ARBA00023317"/>
    </source>
</evidence>
<dbReference type="InterPro" id="IPR001697">
    <property type="entry name" value="Pyr_Knase"/>
</dbReference>
<dbReference type="PRINTS" id="PR01050">
    <property type="entry name" value="PYRUVTKNASE"/>
</dbReference>
<evidence type="ECO:0000256" key="3">
    <source>
        <dbReference type="ARBA" id="ARBA00012142"/>
    </source>
</evidence>
<dbReference type="GO" id="GO:0030955">
    <property type="term" value="F:potassium ion binding"/>
    <property type="evidence" value="ECO:0007669"/>
    <property type="project" value="InterPro"/>
</dbReference>
<accession>A0A0F8Z664</accession>
<keyword evidence="9" id="KW-0460">Magnesium</keyword>
<gene>
    <name evidence="13" type="ORF">LCGC14_2812930</name>
</gene>
<dbReference type="EMBL" id="LAZR01053101">
    <property type="protein sequence ID" value="KKK81490.1"/>
    <property type="molecule type" value="Genomic_DNA"/>
</dbReference>
<evidence type="ECO:0000256" key="7">
    <source>
        <dbReference type="ARBA" id="ARBA00022777"/>
    </source>
</evidence>
<comment type="caution">
    <text evidence="13">The sequence shown here is derived from an EMBL/GenBank/DDBJ whole genome shotgun (WGS) entry which is preliminary data.</text>
</comment>
<evidence type="ECO:0000256" key="5">
    <source>
        <dbReference type="ARBA" id="ARBA00022723"/>
    </source>
</evidence>
<dbReference type="InterPro" id="IPR015813">
    <property type="entry name" value="Pyrv/PenolPyrv_kinase-like_dom"/>
</dbReference>
<dbReference type="InterPro" id="IPR015806">
    <property type="entry name" value="Pyrv_Knase_insert_dom_sf"/>
</dbReference>
<proteinExistence type="inferred from homology"/>
<evidence type="ECO:0000256" key="1">
    <source>
        <dbReference type="ARBA" id="ARBA00004997"/>
    </source>
</evidence>
<keyword evidence="10" id="KW-0324">Glycolysis</keyword>
<keyword evidence="6" id="KW-0547">Nucleotide-binding</keyword>
<reference evidence="13" key="1">
    <citation type="journal article" date="2015" name="Nature">
        <title>Complex archaea that bridge the gap between prokaryotes and eukaryotes.</title>
        <authorList>
            <person name="Spang A."/>
            <person name="Saw J.H."/>
            <person name="Jorgensen S.L."/>
            <person name="Zaremba-Niedzwiedzka K."/>
            <person name="Martijn J."/>
            <person name="Lind A.E."/>
            <person name="van Eijk R."/>
            <person name="Schleper C."/>
            <person name="Guy L."/>
            <person name="Ettema T.J."/>
        </authorList>
    </citation>
    <scope>NUCLEOTIDE SEQUENCE</scope>
</reference>
<dbReference type="Pfam" id="PF00224">
    <property type="entry name" value="PK"/>
    <property type="match status" value="1"/>
</dbReference>
<comment type="pathway">
    <text evidence="1">Carbohydrate degradation; glycolysis; pyruvate from D-glyceraldehyde 3-phosphate: step 5/5.</text>
</comment>
<dbReference type="FunFam" id="2.40.33.10:FF:000001">
    <property type="entry name" value="Pyruvate kinase"/>
    <property type="match status" value="1"/>
</dbReference>
<evidence type="ECO:0000256" key="6">
    <source>
        <dbReference type="ARBA" id="ARBA00022741"/>
    </source>
</evidence>
<keyword evidence="7" id="KW-0418">Kinase</keyword>
<dbReference type="InterPro" id="IPR040442">
    <property type="entry name" value="Pyrv_kinase-like_dom_sf"/>
</dbReference>
<protein>
    <recommendedName>
        <fullName evidence="3">pyruvate kinase</fullName>
        <ecNumber evidence="3">2.7.1.40</ecNumber>
    </recommendedName>
</protein>
<evidence type="ECO:0000256" key="2">
    <source>
        <dbReference type="ARBA" id="ARBA00008663"/>
    </source>
</evidence>
<evidence type="ECO:0000313" key="13">
    <source>
        <dbReference type="EMBL" id="KKK81490.1"/>
    </source>
</evidence>
<feature type="non-terminal residue" evidence="13">
    <location>
        <position position="287"/>
    </location>
</feature>
<dbReference type="AlphaFoldDB" id="A0A0F8Z664"/>
<dbReference type="SUPFAM" id="SSF50800">
    <property type="entry name" value="PK beta-barrel domain-like"/>
    <property type="match status" value="1"/>
</dbReference>
<dbReference type="InterPro" id="IPR015793">
    <property type="entry name" value="Pyrv_Knase_brl"/>
</dbReference>
<dbReference type="GO" id="GO:0016301">
    <property type="term" value="F:kinase activity"/>
    <property type="evidence" value="ECO:0007669"/>
    <property type="project" value="UniProtKB-KW"/>
</dbReference>
<keyword evidence="11" id="KW-0670">Pyruvate</keyword>
<evidence type="ECO:0000256" key="9">
    <source>
        <dbReference type="ARBA" id="ARBA00022842"/>
    </source>
</evidence>
<dbReference type="InterPro" id="IPR011037">
    <property type="entry name" value="Pyrv_Knase-like_insert_dom_sf"/>
</dbReference>
<evidence type="ECO:0000256" key="8">
    <source>
        <dbReference type="ARBA" id="ARBA00022840"/>
    </source>
</evidence>
<dbReference type="GO" id="GO:0005524">
    <property type="term" value="F:ATP binding"/>
    <property type="evidence" value="ECO:0007669"/>
    <property type="project" value="UniProtKB-KW"/>
</dbReference>
<feature type="domain" description="Pyruvate kinase barrel" evidence="12">
    <location>
        <begin position="1"/>
        <end position="246"/>
    </location>
</feature>
<evidence type="ECO:0000256" key="4">
    <source>
        <dbReference type="ARBA" id="ARBA00022679"/>
    </source>
</evidence>
<organism evidence="13">
    <name type="scientific">marine sediment metagenome</name>
    <dbReference type="NCBI Taxonomy" id="412755"/>
    <lineage>
        <taxon>unclassified sequences</taxon>
        <taxon>metagenomes</taxon>
        <taxon>ecological metagenomes</taxon>
    </lineage>
</organism>
<sequence>MKSTKIVCTIGPSSHDENTIAEMIKKGMNIARMNLSHGSYQFHSETVEMTRKASEMLHEYTGILLDLQGPKIRTGKLEKEPVVLNRGDKITLTTEETPGDWKRLSINYSLLPEEAEIGERIFLDDGNIELTVVDIHEKSIVCSIVNGGVIRSFRGINLPDTKISTPALTEKDIKDLDFGLEMEVDYIALSFVRRPEDIIDLKERISKKRKDTPVVSKIEKPEAIDNIDEIIKVSDAILIARGDLDQVLSSPTVAAGGLLVTGGILWTTRKTLASADQLEPSWAGALL</sequence>
<dbReference type="Gene3D" id="3.20.20.60">
    <property type="entry name" value="Phosphoenolpyruvate-binding domains"/>
    <property type="match status" value="1"/>
</dbReference>
<dbReference type="SUPFAM" id="SSF51621">
    <property type="entry name" value="Phosphoenolpyruvate/pyruvate domain"/>
    <property type="match status" value="1"/>
</dbReference>
<evidence type="ECO:0000256" key="10">
    <source>
        <dbReference type="ARBA" id="ARBA00023152"/>
    </source>
</evidence>
<keyword evidence="8" id="KW-0067">ATP-binding</keyword>
<comment type="similarity">
    <text evidence="2">Belongs to the pyruvate kinase family.</text>
</comment>
<dbReference type="Gene3D" id="2.40.33.10">
    <property type="entry name" value="PK beta-barrel domain-like"/>
    <property type="match status" value="1"/>
</dbReference>
<dbReference type="EC" id="2.7.1.40" evidence="3"/>
<dbReference type="PANTHER" id="PTHR11817">
    <property type="entry name" value="PYRUVATE KINASE"/>
    <property type="match status" value="1"/>
</dbReference>
<keyword evidence="4" id="KW-0808">Transferase</keyword>
<name>A0A0F8Z664_9ZZZZ</name>
<keyword evidence="5" id="KW-0479">Metal-binding</keyword>
<evidence type="ECO:0000259" key="12">
    <source>
        <dbReference type="Pfam" id="PF00224"/>
    </source>
</evidence>
<dbReference type="GO" id="GO:0000287">
    <property type="term" value="F:magnesium ion binding"/>
    <property type="evidence" value="ECO:0007669"/>
    <property type="project" value="InterPro"/>
</dbReference>
<dbReference type="GO" id="GO:0004743">
    <property type="term" value="F:pyruvate kinase activity"/>
    <property type="evidence" value="ECO:0007669"/>
    <property type="project" value="UniProtKB-EC"/>
</dbReference>
<dbReference type="UniPathway" id="UPA00109">
    <property type="reaction ID" value="UER00188"/>
</dbReference>